<organism evidence="1 2">
    <name type="scientific">Salinivibrio phage SMHB1</name>
    <dbReference type="NCBI Taxonomy" id="1897436"/>
    <lineage>
        <taxon>Viruses</taxon>
        <taxon>Duplodnaviria</taxon>
        <taxon>Heunggongvirae</taxon>
        <taxon>Uroviricota</taxon>
        <taxon>Caudoviricetes</taxon>
        <taxon>Peduoviridae</taxon>
        <taxon>Playavirus</taxon>
        <taxon>Playavirus SMHB1</taxon>
    </lineage>
</organism>
<proteinExistence type="predicted"/>
<evidence type="ECO:0000313" key="1">
    <source>
        <dbReference type="EMBL" id="AOY11817.1"/>
    </source>
</evidence>
<dbReference type="EMBL" id="KX774374">
    <property type="protein sequence ID" value="AOY11817.1"/>
    <property type="molecule type" value="Genomic_DNA"/>
</dbReference>
<keyword evidence="2" id="KW-1185">Reference proteome</keyword>
<gene>
    <name evidence="1" type="primary">PP_00012</name>
</gene>
<dbReference type="GeneID" id="54977047"/>
<dbReference type="Proteomes" id="UP000225897">
    <property type="component" value="Segment"/>
</dbReference>
<sequence length="38" mass="4438">MGIYLLTGVKLDFYVQKQLDFECAYYVLKGTFTPTKKD</sequence>
<dbReference type="RefSeq" id="YP_009786954.1">
    <property type="nucleotide sequence ID" value="NC_047775.1"/>
</dbReference>
<protein>
    <submittedName>
        <fullName evidence="1">Uncharacterized protein</fullName>
    </submittedName>
</protein>
<name>A0A1D9C9P2_9CAUD</name>
<accession>A0A1D9C9P2</accession>
<reference evidence="1 2" key="1">
    <citation type="submission" date="2016-08" db="EMBL/GenBank/DDBJ databases">
        <title>Salinivibrio phage SMHB1.</title>
        <authorList>
            <person name="Olonade I.T."/>
            <person name="van Zyl L.J."/>
            <person name="Trindade M.I."/>
        </authorList>
    </citation>
    <scope>NUCLEOTIDE SEQUENCE [LARGE SCALE GENOMIC DNA]</scope>
</reference>
<evidence type="ECO:0000313" key="2">
    <source>
        <dbReference type="Proteomes" id="UP000225897"/>
    </source>
</evidence>
<dbReference type="KEGG" id="vg:54977047"/>